<sequence>MLKTNRILYPNGIAVQAKKFAQPNDTRLVTVYRCEEAIHGLEDAVVRLAWKANQPMTPDHLHVVFDTDRELSNEEILRYDALRWTIECGFRQTKDQLKPGGTVFVIFGR</sequence>
<dbReference type="AlphaFoldDB" id="A0A679FQY6"/>
<reference evidence="2" key="1">
    <citation type="journal article" date="2020" name="Microbiol. Resour. Announc.">
        <title>Complete Genome Sequence of Geobacillus sp. Strain E55-1, Isolated from Mine Geyser in Japan.</title>
        <authorList>
            <person name="Miyazaki K."/>
            <person name="Hase E."/>
            <person name="Tokito N."/>
        </authorList>
    </citation>
    <scope>NUCLEOTIDE SEQUENCE [LARGE SCALE GENOMIC DNA]</scope>
    <source>
        <strain evidence="2">E55-1</strain>
    </source>
</reference>
<proteinExistence type="predicted"/>
<organism evidence="1 2">
    <name type="scientific">Geobacillus subterraneus</name>
    <dbReference type="NCBI Taxonomy" id="129338"/>
    <lineage>
        <taxon>Bacteria</taxon>
        <taxon>Bacillati</taxon>
        <taxon>Bacillota</taxon>
        <taxon>Bacilli</taxon>
        <taxon>Bacillales</taxon>
        <taxon>Anoxybacillaceae</taxon>
        <taxon>Geobacillus</taxon>
    </lineage>
</organism>
<evidence type="ECO:0000313" key="2">
    <source>
        <dbReference type="Proteomes" id="UP000501421"/>
    </source>
</evidence>
<gene>
    <name evidence="1" type="ORF">GsuE55_18580</name>
</gene>
<evidence type="ECO:0000313" key="1">
    <source>
        <dbReference type="EMBL" id="BBW97025.1"/>
    </source>
</evidence>
<keyword evidence="2" id="KW-1185">Reference proteome</keyword>
<protein>
    <recommendedName>
        <fullName evidence="3">Transposase IS4-like domain-containing protein</fullName>
    </recommendedName>
</protein>
<dbReference type="Proteomes" id="UP000501421">
    <property type="component" value="Chromosome"/>
</dbReference>
<accession>A0A679FQY6</accession>
<dbReference type="EMBL" id="AP022557">
    <property type="protein sequence ID" value="BBW97025.1"/>
    <property type="molecule type" value="Genomic_DNA"/>
</dbReference>
<evidence type="ECO:0008006" key="3">
    <source>
        <dbReference type="Google" id="ProtNLM"/>
    </source>
</evidence>
<name>A0A679FQY6_9BACL</name>